<proteinExistence type="predicted"/>
<name>A0AA35YH46_LACSI</name>
<dbReference type="Proteomes" id="UP001177003">
    <property type="component" value="Chromosome 2"/>
</dbReference>
<reference evidence="1" key="1">
    <citation type="submission" date="2023-04" db="EMBL/GenBank/DDBJ databases">
        <authorList>
            <person name="Vijverberg K."/>
            <person name="Xiong W."/>
            <person name="Schranz E."/>
        </authorList>
    </citation>
    <scope>NUCLEOTIDE SEQUENCE</scope>
</reference>
<protein>
    <submittedName>
        <fullName evidence="1">Uncharacterized protein</fullName>
    </submittedName>
</protein>
<organism evidence="1 2">
    <name type="scientific">Lactuca saligna</name>
    <name type="common">Willowleaf lettuce</name>
    <dbReference type="NCBI Taxonomy" id="75948"/>
    <lineage>
        <taxon>Eukaryota</taxon>
        <taxon>Viridiplantae</taxon>
        <taxon>Streptophyta</taxon>
        <taxon>Embryophyta</taxon>
        <taxon>Tracheophyta</taxon>
        <taxon>Spermatophyta</taxon>
        <taxon>Magnoliopsida</taxon>
        <taxon>eudicotyledons</taxon>
        <taxon>Gunneridae</taxon>
        <taxon>Pentapetalae</taxon>
        <taxon>asterids</taxon>
        <taxon>campanulids</taxon>
        <taxon>Asterales</taxon>
        <taxon>Asteraceae</taxon>
        <taxon>Cichorioideae</taxon>
        <taxon>Cichorieae</taxon>
        <taxon>Lactucinae</taxon>
        <taxon>Lactuca</taxon>
    </lineage>
</organism>
<evidence type="ECO:0000313" key="2">
    <source>
        <dbReference type="Proteomes" id="UP001177003"/>
    </source>
</evidence>
<dbReference type="EMBL" id="OX465078">
    <property type="protein sequence ID" value="CAI9273827.1"/>
    <property type="molecule type" value="Genomic_DNA"/>
</dbReference>
<gene>
    <name evidence="1" type="ORF">LSALG_LOCUS13951</name>
</gene>
<sequence>MSHLFIFNLFVFNLICNRHRHHRFSIHHWSTLLSLLHEMYALHFLVLYILVVDGRGKVVVISIDPCRQYLIREDEVGFKAIKLENLDPNEEEYAWYHCINAL</sequence>
<evidence type="ECO:0000313" key="1">
    <source>
        <dbReference type="EMBL" id="CAI9273827.1"/>
    </source>
</evidence>
<keyword evidence="2" id="KW-1185">Reference proteome</keyword>
<accession>A0AA35YH46</accession>
<dbReference type="AlphaFoldDB" id="A0AA35YH46"/>